<dbReference type="Proteomes" id="UP000831534">
    <property type="component" value="Chromosome"/>
</dbReference>
<proteinExistence type="inferred from homology"/>
<dbReference type="GO" id="GO:0015628">
    <property type="term" value="P:protein secretion by the type II secretion system"/>
    <property type="evidence" value="ECO:0007669"/>
    <property type="project" value="InterPro"/>
</dbReference>
<evidence type="ECO:0000256" key="3">
    <source>
        <dbReference type="ARBA" id="ARBA00022481"/>
    </source>
</evidence>
<dbReference type="PROSITE" id="PS00409">
    <property type="entry name" value="PROKAR_NTER_METHYL"/>
    <property type="match status" value="1"/>
</dbReference>
<dbReference type="InterPro" id="IPR000983">
    <property type="entry name" value="Bac_GSPG_pilin"/>
</dbReference>
<evidence type="ECO:0000313" key="7">
    <source>
        <dbReference type="EMBL" id="UOP04337.1"/>
    </source>
</evidence>
<keyword evidence="5" id="KW-0281">Fimbrium</keyword>
<dbReference type="InterPro" id="IPR001082">
    <property type="entry name" value="Pilin"/>
</dbReference>
<keyword evidence="4" id="KW-1015">Disulfide bond</keyword>
<dbReference type="NCBIfam" id="TIGR02532">
    <property type="entry name" value="IV_pilin_GFxxxE"/>
    <property type="match status" value="1"/>
</dbReference>
<dbReference type="GO" id="GO:0007155">
    <property type="term" value="P:cell adhesion"/>
    <property type="evidence" value="ECO:0007669"/>
    <property type="project" value="InterPro"/>
</dbReference>
<keyword evidence="6" id="KW-0472">Membrane</keyword>
<reference evidence="7" key="1">
    <citation type="journal article" date="2022" name="Res Sq">
        <title>Evolution of multicellular longitudinally dividing oral cavity symbionts (Neisseriaceae).</title>
        <authorList>
            <person name="Nyongesa S."/>
            <person name="Weber P."/>
            <person name="Bernet E."/>
            <person name="Pullido F."/>
            <person name="Nieckarz M."/>
            <person name="Delaby M."/>
            <person name="Nieves C."/>
            <person name="Viehboeck T."/>
            <person name="Krause N."/>
            <person name="Rivera-Millot A."/>
            <person name="Nakamura A."/>
            <person name="Vischer N."/>
            <person name="VanNieuwenhze M."/>
            <person name="Brun Y."/>
            <person name="Cava F."/>
            <person name="Bulgheresi S."/>
            <person name="Veyrier F."/>
        </authorList>
    </citation>
    <scope>NUCLEOTIDE SEQUENCE</scope>
    <source>
        <strain evidence="7">17694</strain>
    </source>
</reference>
<comment type="similarity">
    <text evidence="1 5">Belongs to the N-Me-Phe pilin family.</text>
</comment>
<reference evidence="7" key="2">
    <citation type="submission" date="2024-09" db="EMBL/GenBank/DDBJ databases">
        <authorList>
            <person name="Veyrier F.J."/>
        </authorList>
    </citation>
    <scope>NUCLEOTIDE SEQUENCE</scope>
    <source>
        <strain evidence="7">17694</strain>
    </source>
</reference>
<dbReference type="PANTHER" id="PTHR30093">
    <property type="entry name" value="GENERAL SECRETION PATHWAY PROTEIN G"/>
    <property type="match status" value="1"/>
</dbReference>
<dbReference type="SUPFAM" id="SSF54523">
    <property type="entry name" value="Pili subunits"/>
    <property type="match status" value="1"/>
</dbReference>
<comment type="subunit">
    <text evidence="2">The pili are polar flexible filaments of about 5.4 nanometers diameter and 2.5 micrometers average length; they consist of only a single polypeptide chain arranged in a helical configuration of five subunits per turn in the assembled pilus.</text>
</comment>
<dbReference type="AlphaFoldDB" id="A0A8T9MRV9"/>
<evidence type="ECO:0000256" key="5">
    <source>
        <dbReference type="RuleBase" id="RU000389"/>
    </source>
</evidence>
<dbReference type="Pfam" id="PF07963">
    <property type="entry name" value="N_methyl"/>
    <property type="match status" value="1"/>
</dbReference>
<keyword evidence="8" id="KW-1185">Reference proteome</keyword>
<gene>
    <name evidence="7" type="ORF">LVJ77_08275</name>
</gene>
<dbReference type="GO" id="GO:0015627">
    <property type="term" value="C:type II protein secretion system complex"/>
    <property type="evidence" value="ECO:0007669"/>
    <property type="project" value="InterPro"/>
</dbReference>
<evidence type="ECO:0000256" key="6">
    <source>
        <dbReference type="SAM" id="Phobius"/>
    </source>
</evidence>
<keyword evidence="3" id="KW-0488">Methylation</keyword>
<protein>
    <submittedName>
        <fullName evidence="7">Pilin</fullName>
    </submittedName>
</protein>
<organism evidence="7 8">
    <name type="scientific">Conchiformibius kuhniae</name>
    <dbReference type="NCBI Taxonomy" id="211502"/>
    <lineage>
        <taxon>Bacteria</taxon>
        <taxon>Pseudomonadati</taxon>
        <taxon>Pseudomonadota</taxon>
        <taxon>Betaproteobacteria</taxon>
        <taxon>Neisseriales</taxon>
        <taxon>Neisseriaceae</taxon>
        <taxon>Conchiformibius</taxon>
    </lineage>
</organism>
<evidence type="ECO:0000256" key="4">
    <source>
        <dbReference type="ARBA" id="ARBA00023157"/>
    </source>
</evidence>
<evidence type="ECO:0000256" key="2">
    <source>
        <dbReference type="ARBA" id="ARBA00011156"/>
    </source>
</evidence>
<feature type="transmembrane region" description="Helical" evidence="6">
    <location>
        <begin position="7"/>
        <end position="31"/>
    </location>
</feature>
<keyword evidence="6" id="KW-0812">Transmembrane</keyword>
<keyword evidence="6" id="KW-1133">Transmembrane helix</keyword>
<dbReference type="PRINTS" id="PR00813">
    <property type="entry name" value="BCTERIALGSPG"/>
</dbReference>
<evidence type="ECO:0000313" key="8">
    <source>
        <dbReference type="Proteomes" id="UP000831534"/>
    </source>
</evidence>
<dbReference type="EMBL" id="CP091521">
    <property type="protein sequence ID" value="UOP04337.1"/>
    <property type="molecule type" value="Genomic_DNA"/>
</dbReference>
<sequence length="169" mass="17268">MKALQKGFTLIELMIVIAIIGILAAIALPMYQDYISKSQTTRVVGELAAAKTAVDAAIFDGKTPVAGTDVAAGSTSAKAPVGLKTGMGSGSKVRSNLLSAASVAVADNVTTIKGVLGGNANKDIHGAEISQVRDAQGVWKCLVDKKNAPGWKDKFIPSGCSAPETAPKT</sequence>
<dbReference type="KEGG" id="ckh:LVJ77_08275"/>
<name>A0A8T9MRV9_9NEIS</name>
<dbReference type="RefSeq" id="WP_034334559.1">
    <property type="nucleotide sequence ID" value="NZ_CP091521.1"/>
</dbReference>
<evidence type="ECO:0000256" key="1">
    <source>
        <dbReference type="ARBA" id="ARBA00005233"/>
    </source>
</evidence>
<dbReference type="PANTHER" id="PTHR30093:SF34">
    <property type="entry name" value="PREPILIN PEPTIDASE-DEPENDENT PROTEIN D"/>
    <property type="match status" value="1"/>
</dbReference>
<dbReference type="GO" id="GO:0009289">
    <property type="term" value="C:pilus"/>
    <property type="evidence" value="ECO:0007669"/>
    <property type="project" value="InterPro"/>
</dbReference>
<dbReference type="InterPro" id="IPR012902">
    <property type="entry name" value="N_methyl_site"/>
</dbReference>
<dbReference type="InterPro" id="IPR045584">
    <property type="entry name" value="Pilin-like"/>
</dbReference>
<dbReference type="Gene3D" id="3.30.700.10">
    <property type="entry name" value="Glycoprotein, Type 4 Pilin"/>
    <property type="match status" value="1"/>
</dbReference>
<accession>A0A8T9MRV9</accession>
<dbReference type="Pfam" id="PF00114">
    <property type="entry name" value="Pilin"/>
    <property type="match status" value="1"/>
</dbReference>